<dbReference type="EMBL" id="AK403031">
    <property type="protein sequence ID" value="BAM19518.1"/>
    <property type="molecule type" value="mRNA"/>
</dbReference>
<name>I4DNM8_PAPXU</name>
<dbReference type="AlphaFoldDB" id="I4DNM8"/>
<reference evidence="1" key="1">
    <citation type="journal article" date="2012" name="BMC Biol.">
        <title>Comprehensive microarray-based analysis for stage-specific larval camouflage pattern-associated genes in the swallowtail butterfly, Papilio xuthus.</title>
        <authorList>
            <person name="Futahashi R."/>
            <person name="Shirataki H."/>
            <person name="Narita T."/>
            <person name="Mita K."/>
            <person name="Fujiwara H."/>
        </authorList>
    </citation>
    <scope>NUCLEOTIDE SEQUENCE</scope>
    <source>
        <tissue evidence="1">Epidermis</tissue>
    </source>
</reference>
<evidence type="ECO:0000313" key="1">
    <source>
        <dbReference type="EMBL" id="BAM19518.1"/>
    </source>
</evidence>
<sequence length="51" mass="6204">MYVIFIKKIEVNERREHRNDHRHTRTLASPVFFLIKNKLCIIIPIASHYNK</sequence>
<protein>
    <submittedName>
        <fullName evidence="1">Uncharacterized protein</fullName>
    </submittedName>
</protein>
<organism evidence="1">
    <name type="scientific">Papilio xuthus</name>
    <name type="common">Asian swallowtail butterfly</name>
    <dbReference type="NCBI Taxonomy" id="66420"/>
    <lineage>
        <taxon>Eukaryota</taxon>
        <taxon>Metazoa</taxon>
        <taxon>Ecdysozoa</taxon>
        <taxon>Arthropoda</taxon>
        <taxon>Hexapoda</taxon>
        <taxon>Insecta</taxon>
        <taxon>Pterygota</taxon>
        <taxon>Neoptera</taxon>
        <taxon>Endopterygota</taxon>
        <taxon>Lepidoptera</taxon>
        <taxon>Glossata</taxon>
        <taxon>Ditrysia</taxon>
        <taxon>Papilionoidea</taxon>
        <taxon>Papilionidae</taxon>
        <taxon>Papilioninae</taxon>
        <taxon>Papilio</taxon>
    </lineage>
</organism>
<accession>I4DNM8</accession>
<proteinExistence type="evidence at transcript level"/>